<sequence length="141" mass="15536">MLIVTKTALCSVVIAMMMVVIAFVITGSTIVSAFGTAMVLSIPILLPFIALYFMDIKSRKKPIEPLFYWLVLGAFIVTVILHIGWNYMMLADIMQKGSLGPEQGYWLLINLFGGFKALVVGAAIGVFCQLIYSGCFDKRSK</sequence>
<reference evidence="2 3" key="1">
    <citation type="submission" date="2023-08" db="EMBL/GenBank/DDBJ databases">
        <title>Pseudoalteromonas haloplanktis LL1 genome.</title>
        <authorList>
            <person name="Wu S."/>
        </authorList>
    </citation>
    <scope>NUCLEOTIDE SEQUENCE [LARGE SCALE GENOMIC DNA]</scope>
    <source>
        <strain evidence="2 3">LL1</strain>
    </source>
</reference>
<keyword evidence="1" id="KW-0472">Membrane</keyword>
<protein>
    <submittedName>
        <fullName evidence="2">Uncharacterized protein</fullName>
    </submittedName>
</protein>
<feature type="transmembrane region" description="Helical" evidence="1">
    <location>
        <begin position="7"/>
        <end position="25"/>
    </location>
</feature>
<dbReference type="EMBL" id="JAVIFY010000002">
    <property type="protein sequence ID" value="MDQ9090523.1"/>
    <property type="molecule type" value="Genomic_DNA"/>
</dbReference>
<organism evidence="2 3">
    <name type="scientific">Pseudoalteromonas haloplanktis</name>
    <name type="common">Alteromonas haloplanktis</name>
    <dbReference type="NCBI Taxonomy" id="228"/>
    <lineage>
        <taxon>Bacteria</taxon>
        <taxon>Pseudomonadati</taxon>
        <taxon>Pseudomonadota</taxon>
        <taxon>Gammaproteobacteria</taxon>
        <taxon>Alteromonadales</taxon>
        <taxon>Pseudoalteromonadaceae</taxon>
        <taxon>Pseudoalteromonas</taxon>
    </lineage>
</organism>
<proteinExistence type="predicted"/>
<comment type="caution">
    <text evidence="2">The sequence shown here is derived from an EMBL/GenBank/DDBJ whole genome shotgun (WGS) entry which is preliminary data.</text>
</comment>
<feature type="transmembrane region" description="Helical" evidence="1">
    <location>
        <begin position="66"/>
        <end position="85"/>
    </location>
</feature>
<gene>
    <name evidence="2" type="ORF">RC083_02825</name>
</gene>
<evidence type="ECO:0000313" key="2">
    <source>
        <dbReference type="EMBL" id="MDQ9090523.1"/>
    </source>
</evidence>
<keyword evidence="3" id="KW-1185">Reference proteome</keyword>
<accession>A0ABU1B7Y5</accession>
<keyword evidence="1" id="KW-0812">Transmembrane</keyword>
<feature type="transmembrane region" description="Helical" evidence="1">
    <location>
        <begin position="31"/>
        <end position="54"/>
    </location>
</feature>
<dbReference type="RefSeq" id="WP_138553864.1">
    <property type="nucleotide sequence ID" value="NZ_JAVIFY010000002.1"/>
</dbReference>
<keyword evidence="1" id="KW-1133">Transmembrane helix</keyword>
<evidence type="ECO:0000256" key="1">
    <source>
        <dbReference type="SAM" id="Phobius"/>
    </source>
</evidence>
<dbReference type="Proteomes" id="UP001226574">
    <property type="component" value="Unassembled WGS sequence"/>
</dbReference>
<name>A0ABU1B7Y5_PSEHA</name>
<evidence type="ECO:0000313" key="3">
    <source>
        <dbReference type="Proteomes" id="UP001226574"/>
    </source>
</evidence>
<feature type="transmembrane region" description="Helical" evidence="1">
    <location>
        <begin position="105"/>
        <end position="132"/>
    </location>
</feature>